<dbReference type="RefSeq" id="YP_009843177.1">
    <property type="nucleotide sequence ID" value="NC_048747.1"/>
</dbReference>
<protein>
    <submittedName>
        <fullName evidence="1">Uncharacterized protein</fullName>
    </submittedName>
</protein>
<keyword evidence="2" id="KW-1185">Reference proteome</keyword>
<evidence type="ECO:0000313" key="2">
    <source>
        <dbReference type="Proteomes" id="UP000320660"/>
    </source>
</evidence>
<dbReference type="KEGG" id="vg:55613443"/>
<dbReference type="Proteomes" id="UP000320660">
    <property type="component" value="Segment"/>
</dbReference>
<dbReference type="EMBL" id="MK368614">
    <property type="protein sequence ID" value="QAU04230.1"/>
    <property type="molecule type" value="Genomic_DNA"/>
</dbReference>
<accession>A0A513PWB0</accession>
<evidence type="ECO:0000313" key="1">
    <source>
        <dbReference type="EMBL" id="QAU04230.1"/>
    </source>
</evidence>
<organism evidence="1 2">
    <name type="scientific">Vibrio phage 2 TSL-2019</name>
    <dbReference type="NCBI Taxonomy" id="2508172"/>
    <lineage>
        <taxon>Viruses</taxon>
        <taxon>Duplodnaviria</taxon>
        <taxon>Heunggongvirae</taxon>
        <taxon>Uroviricota</taxon>
        <taxon>Caudoviricetes</taxon>
        <taxon>Chimalliviridae</taxon>
        <taxon>Gorgonvirinae</taxon>
        <taxon>Aphroditevirus</taxon>
        <taxon>Aphroditevirus av2TSL2019</taxon>
    </lineage>
</organism>
<proteinExistence type="predicted"/>
<sequence>MTFKVLTDIDSLLDTRQGTLDVLLEPAKETFDTVYADLYYKRVLDKFDREPFGITMDNYRAAFKDRGIHTIVKSRPTRLLRNLFNVLVDAEALTGKPIRVETIEITVLTQPYDLSDDILADLKKILEGNLGYRCKITFDRRDPSKVTGSYVSNFTHTFVYHLLGEAYPEFSKTFDQRPSPDTKLFIPAVFIKEPEEIGISPTTQIQRVGLLWSVIWTVVPLPLKFFDAVSLEEQRKLEAKL</sequence>
<dbReference type="GeneID" id="55613443"/>
<name>A0A513PWB0_9CAUD</name>
<reference evidence="1 2" key="1">
    <citation type="submission" date="2019-01" db="EMBL/GenBank/DDBJ databases">
        <authorList>
            <person name="Le T.S."/>
            <person name="Kurtboke I."/>
        </authorList>
    </citation>
    <scope>NUCLEOTIDE SEQUENCE [LARGE SCALE GENOMIC DNA]</scope>
</reference>